<evidence type="ECO:0000259" key="1">
    <source>
        <dbReference type="Pfam" id="PF13649"/>
    </source>
</evidence>
<sequence length="260" mass="31356">MAKWHFWGEKEFSDVYENIYIRGLNEDWLNIVFSIAKEISNYKPFNKKIRLLDIGCGEGHTTKQILDRVERPYICDLVEPNKDALAIAEANLTPENNIRTIYNRLLATFQPEHKYDIIFTIHTNYYWSLNEKDYQEQLKKLMGLLDKGGKLLILTLPEESDHYKIMLRKIYPEFNYAQYIIDFYKKLKFNNRIMKLKMRIYIGDILSTKKLFDLKSFYRFIHNTNLYPCEKESKKFLDKIKKHQKNNYLDFKDYLIIVTK</sequence>
<feature type="domain" description="Methyltransferase" evidence="1">
    <location>
        <begin position="52"/>
        <end position="149"/>
    </location>
</feature>
<name>A0A1F5CH33_9BACT</name>
<evidence type="ECO:0000313" key="3">
    <source>
        <dbReference type="Proteomes" id="UP000178974"/>
    </source>
</evidence>
<dbReference type="Gene3D" id="3.40.50.150">
    <property type="entry name" value="Vaccinia Virus protein VP39"/>
    <property type="match status" value="1"/>
</dbReference>
<evidence type="ECO:0000313" key="2">
    <source>
        <dbReference type="EMBL" id="OGD42166.1"/>
    </source>
</evidence>
<reference evidence="2 3" key="1">
    <citation type="journal article" date="2016" name="Nat. Commun.">
        <title>Thousands of microbial genomes shed light on interconnected biogeochemical processes in an aquifer system.</title>
        <authorList>
            <person name="Anantharaman K."/>
            <person name="Brown C.T."/>
            <person name="Hug L.A."/>
            <person name="Sharon I."/>
            <person name="Castelle C.J."/>
            <person name="Probst A.J."/>
            <person name="Thomas B.C."/>
            <person name="Singh A."/>
            <person name="Wilkins M.J."/>
            <person name="Karaoz U."/>
            <person name="Brodie E.L."/>
            <person name="Williams K.H."/>
            <person name="Hubbard S.S."/>
            <person name="Banfield J.F."/>
        </authorList>
    </citation>
    <scope>NUCLEOTIDE SEQUENCE [LARGE SCALE GENOMIC DNA]</scope>
</reference>
<dbReference type="SUPFAM" id="SSF53335">
    <property type="entry name" value="S-adenosyl-L-methionine-dependent methyltransferases"/>
    <property type="match status" value="1"/>
</dbReference>
<dbReference type="AlphaFoldDB" id="A0A1F5CH33"/>
<organism evidence="2 3">
    <name type="scientific">Candidatus Azambacteria bacterium RIFOXYD1_FULL_42_11</name>
    <dbReference type="NCBI Taxonomy" id="1797310"/>
    <lineage>
        <taxon>Bacteria</taxon>
        <taxon>Candidatus Azamiibacteriota</taxon>
    </lineage>
</organism>
<gene>
    <name evidence="2" type="ORF">A2567_01745</name>
</gene>
<proteinExistence type="predicted"/>
<dbReference type="Proteomes" id="UP000178974">
    <property type="component" value="Unassembled WGS sequence"/>
</dbReference>
<accession>A0A1F5CH33</accession>
<comment type="caution">
    <text evidence="2">The sequence shown here is derived from an EMBL/GenBank/DDBJ whole genome shotgun (WGS) entry which is preliminary data.</text>
</comment>
<dbReference type="EMBL" id="MEZA01000018">
    <property type="protein sequence ID" value="OGD42166.1"/>
    <property type="molecule type" value="Genomic_DNA"/>
</dbReference>
<dbReference type="InterPro" id="IPR029063">
    <property type="entry name" value="SAM-dependent_MTases_sf"/>
</dbReference>
<dbReference type="Pfam" id="PF13649">
    <property type="entry name" value="Methyltransf_25"/>
    <property type="match status" value="1"/>
</dbReference>
<dbReference type="InterPro" id="IPR041698">
    <property type="entry name" value="Methyltransf_25"/>
</dbReference>
<protein>
    <recommendedName>
        <fullName evidence="1">Methyltransferase domain-containing protein</fullName>
    </recommendedName>
</protein>
<dbReference type="CDD" id="cd02440">
    <property type="entry name" value="AdoMet_MTases"/>
    <property type="match status" value="1"/>
</dbReference>